<dbReference type="AlphaFoldDB" id="A0A0S4QXP4"/>
<keyword evidence="7 8" id="KW-0472">Membrane</keyword>
<dbReference type="Proteomes" id="UP000198802">
    <property type="component" value="Unassembled WGS sequence"/>
</dbReference>
<sequence length="476" mass="49982">MALRRAVPAGDDGFSSILRPESGRFARRMSRRGPWAALAAHPVRLVVLGFSVTVAVTTMLLLVPAATEPGRTTSVLTALFTATGAASGALSVVDTGTHWSTFGELVVMGSVQMGGLGFMTSASLLGLLVSRRLGVRIRLLAAVETQSFGLGDVRRLVRAVALVTFTVEAVVAAVLFPRLWLSYDRSPARAAYESVFHAVTAFNNAGFSLYPDNLMGFASDPVIILAIAGGAILGGLGFPVLFELRHELRRPRAWSLHTRVTLLGYAMLTVAGLAAIAAVEWRNSATLGEHGVGGRLLTAFFASVTARTAGFNSIDYAQADPATLLITDVLMFIGGGSASTAGGIKITTFMILLFAILAEARGDETADAFGRQIPSAALRQALAVALLGVALVVAATLCLLLATEHTLDMVLFEVMSAFGAVGLSTGITGELPAFGQCVLIVLMFVGRTGPIAVASALALRERRKLYRLPEERPIVG</sequence>
<accession>A0A0S4QXP4</accession>
<comment type="subcellular location">
    <subcellularLocation>
        <location evidence="1">Cell membrane</location>
        <topology evidence="1">Multi-pass membrane protein</topology>
    </subcellularLocation>
</comment>
<evidence type="ECO:0000256" key="5">
    <source>
        <dbReference type="ARBA" id="ARBA00022989"/>
    </source>
</evidence>
<dbReference type="EMBL" id="FAOZ01000026">
    <property type="protein sequence ID" value="CUU59242.1"/>
    <property type="molecule type" value="Genomic_DNA"/>
</dbReference>
<evidence type="ECO:0000256" key="1">
    <source>
        <dbReference type="ARBA" id="ARBA00004651"/>
    </source>
</evidence>
<evidence type="ECO:0000256" key="8">
    <source>
        <dbReference type="SAM" id="Phobius"/>
    </source>
</evidence>
<feature type="transmembrane region" description="Helical" evidence="8">
    <location>
        <begin position="75"/>
        <end position="93"/>
    </location>
</feature>
<protein>
    <submittedName>
        <fullName evidence="9">Potassium uptake protein, TrkH family</fullName>
    </submittedName>
</protein>
<keyword evidence="10" id="KW-1185">Reference proteome</keyword>
<dbReference type="PANTHER" id="PTHR32024:SF1">
    <property type="entry name" value="KTR SYSTEM POTASSIUM UPTAKE PROTEIN B"/>
    <property type="match status" value="1"/>
</dbReference>
<feature type="transmembrane region" description="Helical" evidence="8">
    <location>
        <begin position="377"/>
        <end position="402"/>
    </location>
</feature>
<proteinExistence type="predicted"/>
<feature type="transmembrane region" description="Helical" evidence="8">
    <location>
        <begin position="43"/>
        <end position="63"/>
    </location>
</feature>
<feature type="transmembrane region" description="Helical" evidence="8">
    <location>
        <begin position="433"/>
        <end position="459"/>
    </location>
</feature>
<keyword evidence="3" id="KW-1003">Cell membrane</keyword>
<dbReference type="InterPro" id="IPR003445">
    <property type="entry name" value="Cat_transpt"/>
</dbReference>
<evidence type="ECO:0000256" key="6">
    <source>
        <dbReference type="ARBA" id="ARBA00023065"/>
    </source>
</evidence>
<keyword evidence="6" id="KW-0406">Ion transport</keyword>
<gene>
    <name evidence="9" type="ORF">Ga0074812_12619</name>
</gene>
<feature type="transmembrane region" description="Helical" evidence="8">
    <location>
        <begin position="105"/>
        <end position="129"/>
    </location>
</feature>
<feature type="transmembrane region" description="Helical" evidence="8">
    <location>
        <begin position="222"/>
        <end position="242"/>
    </location>
</feature>
<keyword evidence="4 8" id="KW-0812">Transmembrane</keyword>
<feature type="transmembrane region" description="Helical" evidence="8">
    <location>
        <begin position="156"/>
        <end position="176"/>
    </location>
</feature>
<evidence type="ECO:0000313" key="10">
    <source>
        <dbReference type="Proteomes" id="UP000198802"/>
    </source>
</evidence>
<dbReference type="GO" id="GO:0008324">
    <property type="term" value="F:monoatomic cation transmembrane transporter activity"/>
    <property type="evidence" value="ECO:0007669"/>
    <property type="project" value="InterPro"/>
</dbReference>
<dbReference type="Pfam" id="PF02386">
    <property type="entry name" value="TrkH"/>
    <property type="match status" value="1"/>
</dbReference>
<evidence type="ECO:0000256" key="3">
    <source>
        <dbReference type="ARBA" id="ARBA00022475"/>
    </source>
</evidence>
<keyword evidence="2" id="KW-0813">Transport</keyword>
<name>A0A0S4QXP4_9ACTN</name>
<evidence type="ECO:0000256" key="2">
    <source>
        <dbReference type="ARBA" id="ARBA00022448"/>
    </source>
</evidence>
<evidence type="ECO:0000256" key="4">
    <source>
        <dbReference type="ARBA" id="ARBA00022692"/>
    </source>
</evidence>
<feature type="transmembrane region" description="Helical" evidence="8">
    <location>
        <begin position="329"/>
        <end position="357"/>
    </location>
</feature>
<dbReference type="GO" id="GO:0030001">
    <property type="term" value="P:metal ion transport"/>
    <property type="evidence" value="ECO:0007669"/>
    <property type="project" value="UniProtKB-ARBA"/>
</dbReference>
<evidence type="ECO:0000313" key="9">
    <source>
        <dbReference type="EMBL" id="CUU59242.1"/>
    </source>
</evidence>
<dbReference type="GO" id="GO:0005886">
    <property type="term" value="C:plasma membrane"/>
    <property type="evidence" value="ECO:0007669"/>
    <property type="project" value="UniProtKB-SubCell"/>
</dbReference>
<evidence type="ECO:0000256" key="7">
    <source>
        <dbReference type="ARBA" id="ARBA00023136"/>
    </source>
</evidence>
<keyword evidence="5 8" id="KW-1133">Transmembrane helix</keyword>
<reference evidence="10" key="1">
    <citation type="submission" date="2015-11" db="EMBL/GenBank/DDBJ databases">
        <authorList>
            <person name="Varghese N."/>
        </authorList>
    </citation>
    <scope>NUCLEOTIDE SEQUENCE [LARGE SCALE GENOMIC DNA]</scope>
    <source>
        <strain evidence="10">DSM 45899</strain>
    </source>
</reference>
<organism evidence="9 10">
    <name type="scientific">Parafrankia irregularis</name>
    <dbReference type="NCBI Taxonomy" id="795642"/>
    <lineage>
        <taxon>Bacteria</taxon>
        <taxon>Bacillati</taxon>
        <taxon>Actinomycetota</taxon>
        <taxon>Actinomycetes</taxon>
        <taxon>Frankiales</taxon>
        <taxon>Frankiaceae</taxon>
        <taxon>Parafrankia</taxon>
    </lineage>
</organism>
<feature type="transmembrane region" description="Helical" evidence="8">
    <location>
        <begin position="262"/>
        <end position="279"/>
    </location>
</feature>
<dbReference type="PANTHER" id="PTHR32024">
    <property type="entry name" value="TRK SYSTEM POTASSIUM UPTAKE PROTEIN TRKG-RELATED"/>
    <property type="match status" value="1"/>
</dbReference>